<keyword evidence="5" id="KW-0808">Transferase</keyword>
<comment type="function">
    <text evidence="3">Negatively regulates the PAK1 kinase. PAK1 is a member of the PAK kinase family, which has been shown to play a positive role in the regulation of signaling pathways involving MAPK8 and RELA. PAK1 exists as an inactive homodimer, which is activated by binding of small GTPases such as CDC42 to an N-terminal regulatory domain. PAK1IP1 also binds to the N-terminus of PAK1, and inhibits the specific activation of PAK1 by CDC42. May be involved in ribosomal large subunit assembly.</text>
</comment>
<evidence type="ECO:0000256" key="2">
    <source>
        <dbReference type="ARBA" id="ARBA00022737"/>
    </source>
</evidence>
<dbReference type="InterPro" id="IPR015943">
    <property type="entry name" value="WD40/YVTN_repeat-like_dom_sf"/>
</dbReference>
<evidence type="ECO:0000256" key="3">
    <source>
        <dbReference type="ARBA" id="ARBA00045213"/>
    </source>
</evidence>
<keyword evidence="5" id="KW-0418">Kinase</keyword>
<dbReference type="Gene3D" id="2.130.10.10">
    <property type="entry name" value="YVTN repeat-like/Quinoprotein amine dehydrogenase"/>
    <property type="match status" value="1"/>
</dbReference>
<dbReference type="Pfam" id="PF00400">
    <property type="entry name" value="WD40"/>
    <property type="match status" value="3"/>
</dbReference>
<dbReference type="EMBL" id="BPLQ01004960">
    <property type="protein sequence ID" value="GIY11800.1"/>
    <property type="molecule type" value="Genomic_DNA"/>
</dbReference>
<dbReference type="InterPro" id="IPR051959">
    <property type="entry name" value="PAK1-Kinase_Regulator"/>
</dbReference>
<feature type="repeat" description="WD" evidence="4">
    <location>
        <begin position="39"/>
        <end position="78"/>
    </location>
</feature>
<dbReference type="SMART" id="SM00320">
    <property type="entry name" value="WD40"/>
    <property type="match status" value="3"/>
</dbReference>
<dbReference type="SUPFAM" id="SSF50978">
    <property type="entry name" value="WD40 repeat-like"/>
    <property type="match status" value="1"/>
</dbReference>
<organism evidence="5 6">
    <name type="scientific">Caerostris darwini</name>
    <dbReference type="NCBI Taxonomy" id="1538125"/>
    <lineage>
        <taxon>Eukaryota</taxon>
        <taxon>Metazoa</taxon>
        <taxon>Ecdysozoa</taxon>
        <taxon>Arthropoda</taxon>
        <taxon>Chelicerata</taxon>
        <taxon>Arachnida</taxon>
        <taxon>Araneae</taxon>
        <taxon>Araneomorphae</taxon>
        <taxon>Entelegynae</taxon>
        <taxon>Araneoidea</taxon>
        <taxon>Araneidae</taxon>
        <taxon>Caerostris</taxon>
    </lineage>
</organism>
<comment type="caution">
    <text evidence="5">The sequence shown here is derived from an EMBL/GenBank/DDBJ whole genome shotgun (WGS) entry which is preliminary data.</text>
</comment>
<evidence type="ECO:0000313" key="6">
    <source>
        <dbReference type="Proteomes" id="UP001054837"/>
    </source>
</evidence>
<gene>
    <name evidence="5" type="primary">pak1ip1</name>
    <name evidence="5" type="ORF">CDAR_312461</name>
</gene>
<dbReference type="InterPro" id="IPR001680">
    <property type="entry name" value="WD40_rpt"/>
</dbReference>
<sequence length="217" mass="24350">MTSENILMEIVIGTYENHLLGYKLETDNDKFILKLSFTTEAHSQSVKCIASSDKFLASGSVDETIQLFNMESRKIIGALFQHNGSITWLEFYGSYMFSCSEDGNICIWSTNNWQCIKTLRGHKDAINSIAVHPTGKMAMSVGKDKSLRTWNLIKGRSAYITNINKVADIIRWSPDGSKFAISSNKTVDIYSVEKAALISTIDFQHSVCDFAFITVNF</sequence>
<dbReference type="PROSITE" id="PS50294">
    <property type="entry name" value="WD_REPEATS_REGION"/>
    <property type="match status" value="1"/>
</dbReference>
<keyword evidence="2" id="KW-0677">Repeat</keyword>
<evidence type="ECO:0000313" key="5">
    <source>
        <dbReference type="EMBL" id="GIY11800.1"/>
    </source>
</evidence>
<dbReference type="Proteomes" id="UP001054837">
    <property type="component" value="Unassembled WGS sequence"/>
</dbReference>
<dbReference type="PROSITE" id="PS00678">
    <property type="entry name" value="WD_REPEATS_1"/>
    <property type="match status" value="1"/>
</dbReference>
<keyword evidence="6" id="KW-1185">Reference proteome</keyword>
<evidence type="ECO:0000256" key="1">
    <source>
        <dbReference type="ARBA" id="ARBA00022574"/>
    </source>
</evidence>
<dbReference type="InterPro" id="IPR019775">
    <property type="entry name" value="WD40_repeat_CS"/>
</dbReference>
<dbReference type="PANTHER" id="PTHR44675">
    <property type="entry name" value="PAK1 INTERACTING PROTEIN 1"/>
    <property type="match status" value="1"/>
</dbReference>
<name>A0AAV4QRE6_9ARAC</name>
<dbReference type="PROSITE" id="PS50082">
    <property type="entry name" value="WD_REPEATS_2"/>
    <property type="match status" value="3"/>
</dbReference>
<accession>A0AAV4QRE6</accession>
<keyword evidence="1 4" id="KW-0853">WD repeat</keyword>
<dbReference type="AlphaFoldDB" id="A0AAV4QRE6"/>
<dbReference type="InterPro" id="IPR036322">
    <property type="entry name" value="WD40_repeat_dom_sf"/>
</dbReference>
<reference evidence="5 6" key="1">
    <citation type="submission" date="2021-06" db="EMBL/GenBank/DDBJ databases">
        <title>Caerostris darwini draft genome.</title>
        <authorList>
            <person name="Kono N."/>
            <person name="Arakawa K."/>
        </authorList>
    </citation>
    <scope>NUCLEOTIDE SEQUENCE [LARGE SCALE GENOMIC DNA]</scope>
</reference>
<dbReference type="PANTHER" id="PTHR44675:SF1">
    <property type="entry name" value="P21-ACTIVATED PROTEIN KINASE-INTERACTING PROTEIN 1"/>
    <property type="match status" value="1"/>
</dbReference>
<feature type="repeat" description="WD" evidence="4">
    <location>
        <begin position="119"/>
        <end position="160"/>
    </location>
</feature>
<dbReference type="GO" id="GO:0016301">
    <property type="term" value="F:kinase activity"/>
    <property type="evidence" value="ECO:0007669"/>
    <property type="project" value="UniProtKB-KW"/>
</dbReference>
<protein>
    <submittedName>
        <fullName evidence="5">P21-activated protein kinase-interacting protein 1-like</fullName>
    </submittedName>
</protein>
<feature type="repeat" description="WD" evidence="4">
    <location>
        <begin position="79"/>
        <end position="118"/>
    </location>
</feature>
<evidence type="ECO:0000256" key="4">
    <source>
        <dbReference type="PROSITE-ProRule" id="PRU00221"/>
    </source>
</evidence>
<proteinExistence type="predicted"/>